<dbReference type="EMBL" id="CABFJX010000113">
    <property type="protein sequence ID" value="VTT64246.1"/>
    <property type="molecule type" value="Genomic_DNA"/>
</dbReference>
<evidence type="ECO:0000313" key="7">
    <source>
        <dbReference type="EMBL" id="VTT64246.1"/>
    </source>
</evidence>
<dbReference type="InterPro" id="IPR050478">
    <property type="entry name" value="Ethylene_sulfur-biosynth"/>
</dbReference>
<dbReference type="Gene3D" id="3.40.640.10">
    <property type="entry name" value="Type I PLP-dependent aspartate aminotransferase-like (Major domain)"/>
    <property type="match status" value="1"/>
</dbReference>
<dbReference type="InterPro" id="IPR015422">
    <property type="entry name" value="PyrdxlP-dep_Trfase_small"/>
</dbReference>
<dbReference type="Pfam" id="PF00155">
    <property type="entry name" value="Aminotran_1_2"/>
    <property type="match status" value="1"/>
</dbReference>
<dbReference type="PANTHER" id="PTHR43795">
    <property type="entry name" value="BIFUNCTIONAL ASPARTATE AMINOTRANSFERASE AND GLUTAMATE/ASPARTATE-PREPHENATE AMINOTRANSFERASE-RELATED"/>
    <property type="match status" value="1"/>
</dbReference>
<evidence type="ECO:0000256" key="3">
    <source>
        <dbReference type="ARBA" id="ARBA00022576"/>
    </source>
</evidence>
<dbReference type="InterPro" id="IPR015421">
    <property type="entry name" value="PyrdxlP-dep_Trfase_major"/>
</dbReference>
<dbReference type="PANTHER" id="PTHR43795:SF32">
    <property type="entry name" value="AMINOTRANSFERASE GLII-RELATED"/>
    <property type="match status" value="1"/>
</dbReference>
<comment type="similarity">
    <text evidence="2">Belongs to the class-I pyridoxal-phosphate-dependent aminotransferase family.</text>
</comment>
<name>A0A9Q9RHF3_FUSFU</name>
<dbReference type="InterPro" id="IPR004839">
    <property type="entry name" value="Aminotransferase_I/II_large"/>
</dbReference>
<keyword evidence="3" id="KW-0032">Aminotransferase</keyword>
<keyword evidence="5" id="KW-0663">Pyridoxal phosphate</keyword>
<sequence>MLSHRAQKSLNWLAEEIPSVPVWPKDVLAMNSAENWLCRPDLIPLMKKAIADNLEASHLSYSKNLGGPPDLLENAASFFNKFFNPRSPVLPSHIVCGAGAGSILDCLDFSLSELDEGMLINAPCWEGFGIASNLRNDDRLIPVTIPVGLSSPEQLIKLYLKAMEAATCRIRGIIVCNPMNPSGHIYPTSWLEAILQFCEEQDIQYISDEIYGMSAWGPQQTKNAEPFSEKGPIVFESPETKFTSVLSLDIKSLNVNPARVHVVYALSKDLGSSGLRLVRTSSQAHVILTNLLQGFLVTQKNPDLRNAMAILNRYRVSNATSVIASSLFSDLLVLENILVRNRMLLRNAAELVGDFLSFHRFAFYRPVAGVFIWTRLGGETATEVSDAELMENFASAKVSVASGVPFHARDRGWFRITFALPREQLLEGLRRIERAMALERAWRPSNDMEVAGFVSVQRKNSMKPKGAGCVVM</sequence>
<evidence type="ECO:0000259" key="6">
    <source>
        <dbReference type="Pfam" id="PF00155"/>
    </source>
</evidence>
<evidence type="ECO:0000256" key="2">
    <source>
        <dbReference type="ARBA" id="ARBA00007441"/>
    </source>
</evidence>
<accession>A0A9Q9RHF3</accession>
<protein>
    <recommendedName>
        <fullName evidence="6">Aminotransferase class I/classII large domain-containing protein</fullName>
    </recommendedName>
</protein>
<organism evidence="7 8">
    <name type="scientific">Fusarium fujikuroi</name>
    <name type="common">Bakanae and foot rot disease fungus</name>
    <name type="synonym">Gibberella fujikuroi</name>
    <dbReference type="NCBI Taxonomy" id="5127"/>
    <lineage>
        <taxon>Eukaryota</taxon>
        <taxon>Fungi</taxon>
        <taxon>Dikarya</taxon>
        <taxon>Ascomycota</taxon>
        <taxon>Pezizomycotina</taxon>
        <taxon>Sordariomycetes</taxon>
        <taxon>Hypocreomycetidae</taxon>
        <taxon>Hypocreales</taxon>
        <taxon>Nectriaceae</taxon>
        <taxon>Fusarium</taxon>
        <taxon>Fusarium fujikuroi species complex</taxon>
    </lineage>
</organism>
<dbReference type="Proteomes" id="UP000760494">
    <property type="component" value="Unassembled WGS sequence"/>
</dbReference>
<evidence type="ECO:0000256" key="5">
    <source>
        <dbReference type="ARBA" id="ARBA00022898"/>
    </source>
</evidence>
<dbReference type="GO" id="GO:0030170">
    <property type="term" value="F:pyridoxal phosphate binding"/>
    <property type="evidence" value="ECO:0007669"/>
    <property type="project" value="InterPro"/>
</dbReference>
<dbReference type="GO" id="GO:0008483">
    <property type="term" value="F:transaminase activity"/>
    <property type="evidence" value="ECO:0007669"/>
    <property type="project" value="UniProtKB-KW"/>
</dbReference>
<dbReference type="InterPro" id="IPR015424">
    <property type="entry name" value="PyrdxlP-dep_Trfase"/>
</dbReference>
<keyword evidence="4" id="KW-0808">Transferase</keyword>
<comment type="cofactor">
    <cofactor evidence="1">
        <name>pyridoxal 5'-phosphate</name>
        <dbReference type="ChEBI" id="CHEBI:597326"/>
    </cofactor>
</comment>
<reference evidence="7" key="1">
    <citation type="submission" date="2019-05" db="EMBL/GenBank/DDBJ databases">
        <authorList>
            <person name="Piombo E."/>
        </authorList>
    </citation>
    <scope>NUCLEOTIDE SEQUENCE</scope>
    <source>
        <strain evidence="7">C2S</strain>
    </source>
</reference>
<feature type="domain" description="Aminotransferase class I/classII large" evidence="6">
    <location>
        <begin position="43"/>
        <end position="432"/>
    </location>
</feature>
<dbReference type="CDD" id="cd00609">
    <property type="entry name" value="AAT_like"/>
    <property type="match status" value="1"/>
</dbReference>
<gene>
    <name evidence="7" type="ORF">C2S_5329</name>
</gene>
<dbReference type="AlphaFoldDB" id="A0A9Q9RHF3"/>
<evidence type="ECO:0000313" key="8">
    <source>
        <dbReference type="Proteomes" id="UP000760494"/>
    </source>
</evidence>
<dbReference type="Gene3D" id="3.90.1150.10">
    <property type="entry name" value="Aspartate Aminotransferase, domain 1"/>
    <property type="match status" value="1"/>
</dbReference>
<evidence type="ECO:0000256" key="4">
    <source>
        <dbReference type="ARBA" id="ARBA00022679"/>
    </source>
</evidence>
<comment type="caution">
    <text evidence="7">The sequence shown here is derived from an EMBL/GenBank/DDBJ whole genome shotgun (WGS) entry which is preliminary data.</text>
</comment>
<dbReference type="GO" id="GO:0006520">
    <property type="term" value="P:amino acid metabolic process"/>
    <property type="evidence" value="ECO:0007669"/>
    <property type="project" value="TreeGrafter"/>
</dbReference>
<proteinExistence type="inferred from homology"/>
<evidence type="ECO:0000256" key="1">
    <source>
        <dbReference type="ARBA" id="ARBA00001933"/>
    </source>
</evidence>
<dbReference type="SUPFAM" id="SSF53383">
    <property type="entry name" value="PLP-dependent transferases"/>
    <property type="match status" value="1"/>
</dbReference>